<dbReference type="SUPFAM" id="SSF54292">
    <property type="entry name" value="2Fe-2S ferredoxin-like"/>
    <property type="match status" value="1"/>
</dbReference>
<organism evidence="8 9">
    <name type="scientific">Actibacterium mucosum KCTC 23349</name>
    <dbReference type="NCBI Taxonomy" id="1454373"/>
    <lineage>
        <taxon>Bacteria</taxon>
        <taxon>Pseudomonadati</taxon>
        <taxon>Pseudomonadota</taxon>
        <taxon>Alphaproteobacteria</taxon>
        <taxon>Rhodobacterales</taxon>
        <taxon>Roseobacteraceae</taxon>
        <taxon>Actibacterium</taxon>
    </lineage>
</organism>
<comment type="caution">
    <text evidence="8">The sequence shown here is derived from an EMBL/GenBank/DDBJ whole genome shotgun (WGS) entry which is preliminary data.</text>
</comment>
<comment type="similarity">
    <text evidence="1">Belongs to the adrenodoxin/putidaredoxin family.</text>
</comment>
<name>A0A037ZH97_9RHOB</name>
<dbReference type="Proteomes" id="UP000026249">
    <property type="component" value="Unassembled WGS sequence"/>
</dbReference>
<keyword evidence="2" id="KW-0001">2Fe-2S</keyword>
<dbReference type="InterPro" id="IPR001041">
    <property type="entry name" value="2Fe-2S_ferredoxin-type"/>
</dbReference>
<keyword evidence="9" id="KW-1185">Reference proteome</keyword>
<dbReference type="Gene3D" id="3.10.20.30">
    <property type="match status" value="1"/>
</dbReference>
<dbReference type="AlphaFoldDB" id="A0A037ZH97"/>
<proteinExistence type="inferred from homology"/>
<dbReference type="PROSITE" id="PS00814">
    <property type="entry name" value="ADX"/>
    <property type="match status" value="1"/>
</dbReference>
<dbReference type="GO" id="GO:0051537">
    <property type="term" value="F:2 iron, 2 sulfur cluster binding"/>
    <property type="evidence" value="ECO:0007669"/>
    <property type="project" value="UniProtKB-KW"/>
</dbReference>
<dbReference type="PROSITE" id="PS51085">
    <property type="entry name" value="2FE2S_FER_2"/>
    <property type="match status" value="1"/>
</dbReference>
<evidence type="ECO:0000256" key="5">
    <source>
        <dbReference type="ARBA" id="ARBA00023014"/>
    </source>
</evidence>
<comment type="cofactor">
    <cofactor evidence="6">
        <name>[2Fe-2S] cluster</name>
        <dbReference type="ChEBI" id="CHEBI:190135"/>
    </cofactor>
</comment>
<evidence type="ECO:0000313" key="8">
    <source>
        <dbReference type="EMBL" id="KAJ54195.1"/>
    </source>
</evidence>
<evidence type="ECO:0000256" key="2">
    <source>
        <dbReference type="ARBA" id="ARBA00022714"/>
    </source>
</evidence>
<reference evidence="8 9" key="1">
    <citation type="submission" date="2014-03" db="EMBL/GenBank/DDBJ databases">
        <title>Draft Genome Sequence of Actibacterium mucosum KCTC 23349, a Marine Alphaproteobacterium with Complex Ionic Requirements Isolated from Mediterranean Seawater at Malvarrosa Beach, Valencia, Spain.</title>
        <authorList>
            <person name="Arahal D.R."/>
            <person name="Shao Z."/>
            <person name="Lai Q."/>
            <person name="Pujalte M.J."/>
        </authorList>
    </citation>
    <scope>NUCLEOTIDE SEQUENCE [LARGE SCALE GENOMIC DNA]</scope>
    <source>
        <strain evidence="8 9">KCTC 23349</strain>
    </source>
</reference>
<dbReference type="InterPro" id="IPR001055">
    <property type="entry name" value="Adrenodoxin-like"/>
</dbReference>
<dbReference type="STRING" id="1454373.ACMU_03675"/>
<evidence type="ECO:0000256" key="6">
    <source>
        <dbReference type="ARBA" id="ARBA00034078"/>
    </source>
</evidence>
<gene>
    <name evidence="8" type="ORF">ACMU_03675</name>
</gene>
<sequence>MAKITYIEHNGREHVVDVANGLTVMEGARDNNIPGIEADCGGACACSTCHAYVVPDWVEKLPAKEAMEEDMLDFAWQPDPARSRLTCQLKVTDDLDGLVVQLPEKQI</sequence>
<dbReference type="InterPro" id="IPR018298">
    <property type="entry name" value="Adrenodoxin_Fe-S_BS"/>
</dbReference>
<dbReference type="OrthoDB" id="9799640at2"/>
<keyword evidence="4" id="KW-0408">Iron</keyword>
<dbReference type="PRINTS" id="PR00355">
    <property type="entry name" value="ADRENODOXIN"/>
</dbReference>
<dbReference type="CDD" id="cd00207">
    <property type="entry name" value="fer2"/>
    <property type="match status" value="1"/>
</dbReference>
<evidence type="ECO:0000256" key="3">
    <source>
        <dbReference type="ARBA" id="ARBA00022723"/>
    </source>
</evidence>
<evidence type="ECO:0000256" key="4">
    <source>
        <dbReference type="ARBA" id="ARBA00023004"/>
    </source>
</evidence>
<dbReference type="PANTHER" id="PTHR23426">
    <property type="entry name" value="FERREDOXIN/ADRENODOXIN"/>
    <property type="match status" value="1"/>
</dbReference>
<feature type="domain" description="2Fe-2S ferredoxin-type" evidence="7">
    <location>
        <begin position="2"/>
        <end position="106"/>
    </location>
</feature>
<dbReference type="PANTHER" id="PTHR23426:SF65">
    <property type="entry name" value="FERREDOXIN-2, MITOCHONDRIAL"/>
    <property type="match status" value="1"/>
</dbReference>
<dbReference type="InterPro" id="IPR012675">
    <property type="entry name" value="Beta-grasp_dom_sf"/>
</dbReference>
<dbReference type="RefSeq" id="WP_035262356.1">
    <property type="nucleotide sequence ID" value="NZ_JFKE01000010.1"/>
</dbReference>
<evidence type="ECO:0000259" key="7">
    <source>
        <dbReference type="PROSITE" id="PS51085"/>
    </source>
</evidence>
<protein>
    <submittedName>
        <fullName evidence="8">2Fe-2S ferredoxin</fullName>
    </submittedName>
</protein>
<dbReference type="GO" id="GO:0140647">
    <property type="term" value="P:P450-containing electron transport chain"/>
    <property type="evidence" value="ECO:0007669"/>
    <property type="project" value="InterPro"/>
</dbReference>
<dbReference type="Pfam" id="PF00111">
    <property type="entry name" value="Fer2"/>
    <property type="match status" value="1"/>
</dbReference>
<evidence type="ECO:0000256" key="1">
    <source>
        <dbReference type="ARBA" id="ARBA00010914"/>
    </source>
</evidence>
<keyword evidence="5" id="KW-0411">Iron-sulfur</keyword>
<dbReference type="EMBL" id="JFKE01000010">
    <property type="protein sequence ID" value="KAJ54195.1"/>
    <property type="molecule type" value="Genomic_DNA"/>
</dbReference>
<dbReference type="GO" id="GO:0046872">
    <property type="term" value="F:metal ion binding"/>
    <property type="evidence" value="ECO:0007669"/>
    <property type="project" value="UniProtKB-KW"/>
</dbReference>
<accession>A0A037ZH97</accession>
<evidence type="ECO:0000313" key="9">
    <source>
        <dbReference type="Proteomes" id="UP000026249"/>
    </source>
</evidence>
<dbReference type="InterPro" id="IPR036010">
    <property type="entry name" value="2Fe-2S_ferredoxin-like_sf"/>
</dbReference>
<keyword evidence="3" id="KW-0479">Metal-binding</keyword>
<dbReference type="GO" id="GO:0009055">
    <property type="term" value="F:electron transfer activity"/>
    <property type="evidence" value="ECO:0007669"/>
    <property type="project" value="TreeGrafter"/>
</dbReference>